<dbReference type="RefSeq" id="WP_343781854.1">
    <property type="nucleotide sequence ID" value="NZ_BAAACZ010000007.1"/>
</dbReference>
<dbReference type="Pfam" id="PF12690">
    <property type="entry name" value="BsuPI"/>
    <property type="match status" value="1"/>
</dbReference>
<keyword evidence="4" id="KW-1185">Reference proteome</keyword>
<dbReference type="InterPro" id="IPR020481">
    <property type="entry name" value="Intracell_prot_inh_BsuPI"/>
</dbReference>
<evidence type="ECO:0000259" key="2">
    <source>
        <dbReference type="Pfam" id="PF12690"/>
    </source>
</evidence>
<accession>A0ABN0ZPN1</accession>
<name>A0ABN0ZPN1_9BACI</name>
<reference evidence="3 4" key="1">
    <citation type="journal article" date="2019" name="Int. J. Syst. Evol. Microbiol.">
        <title>The Global Catalogue of Microorganisms (GCM) 10K type strain sequencing project: providing services to taxonomists for standard genome sequencing and annotation.</title>
        <authorList>
            <consortium name="The Broad Institute Genomics Platform"/>
            <consortium name="The Broad Institute Genome Sequencing Center for Infectious Disease"/>
            <person name="Wu L."/>
            <person name="Ma J."/>
        </authorList>
    </citation>
    <scope>NUCLEOTIDE SEQUENCE [LARGE SCALE GENOMIC DNA]</scope>
    <source>
        <strain evidence="3 4">JCM 14193</strain>
    </source>
</reference>
<gene>
    <name evidence="3" type="ORF">GCM10008935_07150</name>
</gene>
<dbReference type="Proteomes" id="UP001500740">
    <property type="component" value="Unassembled WGS sequence"/>
</dbReference>
<sequence>MKNVLYLKVFIVLMLMLIGCGTGGQDSSPEEDYNSGDDKNGEEDEQLSGVDALLNQLTFDVDVQAGEDSVKFDMKLIHEGEDDMTISFSSGQKFEVVVTDLESDEELYRFSEGMMFTQAIVMEDLSPGDELEFQDSWDYMKDGVRVDPSEYKVSVELIPYEVNEESIDDHPFKEEVTFEVPE</sequence>
<comment type="caution">
    <text evidence="3">The sequence shown here is derived from an EMBL/GenBank/DDBJ whole genome shotgun (WGS) entry which is preliminary data.</text>
</comment>
<protein>
    <recommendedName>
        <fullName evidence="2">Intracellular proteinase inhibitor BsuPI domain-containing protein</fullName>
    </recommendedName>
</protein>
<evidence type="ECO:0000313" key="3">
    <source>
        <dbReference type="EMBL" id="GAA0454883.1"/>
    </source>
</evidence>
<feature type="compositionally biased region" description="Acidic residues" evidence="1">
    <location>
        <begin position="28"/>
        <end position="45"/>
    </location>
</feature>
<feature type="domain" description="Intracellular proteinase inhibitor BsuPI" evidence="2">
    <location>
        <begin position="57"/>
        <end position="157"/>
    </location>
</feature>
<dbReference type="Gene3D" id="2.60.40.2360">
    <property type="entry name" value="Intracellular proteinase inhibitor BsuPI"/>
    <property type="match status" value="1"/>
</dbReference>
<organism evidence="3 4">
    <name type="scientific">Alkalibacillus silvisoli</name>
    <dbReference type="NCBI Taxonomy" id="392823"/>
    <lineage>
        <taxon>Bacteria</taxon>
        <taxon>Bacillati</taxon>
        <taxon>Bacillota</taxon>
        <taxon>Bacilli</taxon>
        <taxon>Bacillales</taxon>
        <taxon>Bacillaceae</taxon>
        <taxon>Alkalibacillus</taxon>
    </lineage>
</organism>
<dbReference type="PROSITE" id="PS51257">
    <property type="entry name" value="PROKAR_LIPOPROTEIN"/>
    <property type="match status" value="1"/>
</dbReference>
<evidence type="ECO:0000256" key="1">
    <source>
        <dbReference type="SAM" id="MobiDB-lite"/>
    </source>
</evidence>
<dbReference type="EMBL" id="BAAACZ010000007">
    <property type="protein sequence ID" value="GAA0454883.1"/>
    <property type="molecule type" value="Genomic_DNA"/>
</dbReference>
<dbReference type="InterPro" id="IPR038144">
    <property type="entry name" value="IPI"/>
</dbReference>
<feature type="region of interest" description="Disordered" evidence="1">
    <location>
        <begin position="24"/>
        <end position="45"/>
    </location>
</feature>
<evidence type="ECO:0000313" key="4">
    <source>
        <dbReference type="Proteomes" id="UP001500740"/>
    </source>
</evidence>
<proteinExistence type="predicted"/>